<sequence length="105" mass="11440">MSAVRKKLLIAGDGTCGEMCLLFVFSKYQFPEVYVPSVFENYVADTEVDSKQEPVKPEEGRDVANHIGAFGHVECGAKTKDGVRGVFEMVTGAALQARRGKKKLG</sequence>
<dbReference type="SMART" id="SM00174">
    <property type="entry name" value="RHO"/>
    <property type="match status" value="1"/>
</dbReference>
<keyword evidence="1" id="KW-0547">Nucleotide-binding</keyword>
<proteinExistence type="predicted"/>
<dbReference type="Proteomes" id="UP000694871">
    <property type="component" value="Unplaced"/>
</dbReference>
<dbReference type="SUPFAM" id="SSF52540">
    <property type="entry name" value="P-loop containing nucleoside triphosphate hydrolases"/>
    <property type="match status" value="1"/>
</dbReference>
<reference evidence="4" key="1">
    <citation type="submission" date="2025-08" db="UniProtKB">
        <authorList>
            <consortium name="RefSeq"/>
        </authorList>
    </citation>
    <scope>IDENTIFICATION</scope>
</reference>
<evidence type="ECO:0000313" key="3">
    <source>
        <dbReference type="Proteomes" id="UP000694871"/>
    </source>
</evidence>
<dbReference type="InterPro" id="IPR003578">
    <property type="entry name" value="Small_GTPase_Rho"/>
</dbReference>
<dbReference type="InterPro" id="IPR001806">
    <property type="entry name" value="Small_GTPase"/>
</dbReference>
<evidence type="ECO:0000313" key="4">
    <source>
        <dbReference type="RefSeq" id="XP_015283776.1"/>
    </source>
</evidence>
<dbReference type="InterPro" id="IPR027417">
    <property type="entry name" value="P-loop_NTPase"/>
</dbReference>
<dbReference type="Gene3D" id="3.40.50.300">
    <property type="entry name" value="P-loop containing nucleotide triphosphate hydrolases"/>
    <property type="match status" value="2"/>
</dbReference>
<organism evidence="3 4">
    <name type="scientific">Gekko japonicus</name>
    <name type="common">Schlegel's Japanese gecko</name>
    <dbReference type="NCBI Taxonomy" id="146911"/>
    <lineage>
        <taxon>Eukaryota</taxon>
        <taxon>Metazoa</taxon>
        <taxon>Chordata</taxon>
        <taxon>Craniata</taxon>
        <taxon>Vertebrata</taxon>
        <taxon>Euteleostomi</taxon>
        <taxon>Lepidosauria</taxon>
        <taxon>Squamata</taxon>
        <taxon>Bifurcata</taxon>
        <taxon>Gekkota</taxon>
        <taxon>Gekkonidae</taxon>
        <taxon>Gekkoninae</taxon>
        <taxon>Gekko</taxon>
    </lineage>
</organism>
<protein>
    <submittedName>
        <fullName evidence="4">Transforming protein RhoA-like</fullName>
    </submittedName>
</protein>
<evidence type="ECO:0000256" key="2">
    <source>
        <dbReference type="ARBA" id="ARBA00023134"/>
    </source>
</evidence>
<dbReference type="Pfam" id="PF00071">
    <property type="entry name" value="Ras"/>
    <property type="match status" value="1"/>
</dbReference>
<keyword evidence="3" id="KW-1185">Reference proteome</keyword>
<keyword evidence="2" id="KW-0342">GTP-binding</keyword>
<dbReference type="PANTHER" id="PTHR24072">
    <property type="entry name" value="RHO FAMILY GTPASE"/>
    <property type="match status" value="1"/>
</dbReference>
<accession>A0ABM1LCT9</accession>
<dbReference type="GeneID" id="107124777"/>
<gene>
    <name evidence="4" type="primary">LOC107124777</name>
</gene>
<name>A0ABM1LCT9_GEKJA</name>
<dbReference type="PRINTS" id="PR00449">
    <property type="entry name" value="RASTRNSFRMNG"/>
</dbReference>
<dbReference type="RefSeq" id="XP_015283776.1">
    <property type="nucleotide sequence ID" value="XM_015428290.1"/>
</dbReference>
<evidence type="ECO:0000256" key="1">
    <source>
        <dbReference type="ARBA" id="ARBA00022741"/>
    </source>
</evidence>